<protein>
    <submittedName>
        <fullName evidence="2">Dynein regulation protein LC7</fullName>
    </submittedName>
</protein>
<organism evidence="2 3">
    <name type="scientific">Streptomyces acidiscabies</name>
    <dbReference type="NCBI Taxonomy" id="42234"/>
    <lineage>
        <taxon>Bacteria</taxon>
        <taxon>Bacillati</taxon>
        <taxon>Actinomycetota</taxon>
        <taxon>Actinomycetes</taxon>
        <taxon>Kitasatosporales</taxon>
        <taxon>Streptomycetaceae</taxon>
        <taxon>Streptomyces</taxon>
    </lineage>
</organism>
<evidence type="ECO:0000259" key="1">
    <source>
        <dbReference type="SMART" id="SM00960"/>
    </source>
</evidence>
<gene>
    <name evidence="2" type="ORF">IQ63_18745</name>
</gene>
<dbReference type="RefSeq" id="WP_050371678.1">
    <property type="nucleotide sequence ID" value="NZ_KQ257821.1"/>
</dbReference>
<dbReference type="SMART" id="SM00960">
    <property type="entry name" value="Robl_LC7"/>
    <property type="match status" value="1"/>
</dbReference>
<name>A0A0L0K6G4_9ACTN</name>
<dbReference type="AlphaFoldDB" id="A0A0L0K6G4"/>
<evidence type="ECO:0000313" key="2">
    <source>
        <dbReference type="EMBL" id="KND33692.1"/>
    </source>
</evidence>
<reference evidence="3" key="1">
    <citation type="submission" date="2014-07" db="EMBL/GenBank/DDBJ databases">
        <title>Genome sequencing of plant-pathogenic Streptomyces species.</title>
        <authorList>
            <person name="Harrison J."/>
            <person name="Sapp M."/>
            <person name="Thwaites R."/>
            <person name="Studholme D.J."/>
        </authorList>
    </citation>
    <scope>NUCLEOTIDE SEQUENCE [LARGE SCALE GENOMIC DNA]</scope>
    <source>
        <strain evidence="3">NCPPB 4445</strain>
    </source>
</reference>
<dbReference type="Gene3D" id="3.30.450.30">
    <property type="entry name" value="Dynein light chain 2a, cytoplasmic"/>
    <property type="match status" value="1"/>
</dbReference>
<comment type="caution">
    <text evidence="2">The sequence shown here is derived from an EMBL/GenBank/DDBJ whole genome shotgun (WGS) entry which is preliminary data.</text>
</comment>
<accession>A0A0L0K6G4</accession>
<feature type="domain" description="Roadblock/LAMTOR2" evidence="1">
    <location>
        <begin position="11"/>
        <end position="99"/>
    </location>
</feature>
<dbReference type="PATRIC" id="fig|42234.21.peg.3862"/>
<proteinExistence type="predicted"/>
<sequence length="129" mass="13540">MSEVHQSEPLVEVLAALREGVMGVSETVISTVDGLLVAADVDAVHAESVAALTAASYSLARRMAQEAGGTGLRDVTTRSADRHIVVLAVNDRALLTVVGDDGLDVSRLQREIHPTLETLAKILDSDTPA</sequence>
<dbReference type="InterPro" id="IPR004942">
    <property type="entry name" value="Roadblock/LAMTOR2_dom"/>
</dbReference>
<dbReference type="Proteomes" id="UP000037151">
    <property type="component" value="Unassembled WGS sequence"/>
</dbReference>
<dbReference type="SUPFAM" id="SSF103196">
    <property type="entry name" value="Roadblock/LC7 domain"/>
    <property type="match status" value="1"/>
</dbReference>
<dbReference type="EMBL" id="JPPY01000122">
    <property type="protein sequence ID" value="KND33692.1"/>
    <property type="molecule type" value="Genomic_DNA"/>
</dbReference>
<dbReference type="OrthoDB" id="4222880at2"/>
<dbReference type="Pfam" id="PF03259">
    <property type="entry name" value="Robl_LC7"/>
    <property type="match status" value="1"/>
</dbReference>
<evidence type="ECO:0000313" key="3">
    <source>
        <dbReference type="Proteomes" id="UP000037151"/>
    </source>
</evidence>